<dbReference type="Proteomes" id="UP000247569">
    <property type="component" value="Unassembled WGS sequence"/>
</dbReference>
<evidence type="ECO:0000313" key="1">
    <source>
        <dbReference type="EMBL" id="PXX64272.1"/>
    </source>
</evidence>
<gene>
    <name evidence="1" type="ORF">DFR70_105457</name>
</gene>
<dbReference type="AlphaFoldDB" id="A0A318K005"/>
<name>A0A318K005_9NOCA</name>
<accession>A0A318K005</accession>
<organism evidence="1 2">
    <name type="scientific">Nocardia tenerifensis</name>
    <dbReference type="NCBI Taxonomy" id="228006"/>
    <lineage>
        <taxon>Bacteria</taxon>
        <taxon>Bacillati</taxon>
        <taxon>Actinomycetota</taxon>
        <taxon>Actinomycetes</taxon>
        <taxon>Mycobacteriales</taxon>
        <taxon>Nocardiaceae</taxon>
        <taxon>Nocardia</taxon>
    </lineage>
</organism>
<dbReference type="EMBL" id="QJKF01000005">
    <property type="protein sequence ID" value="PXX64272.1"/>
    <property type="molecule type" value="Genomic_DNA"/>
</dbReference>
<evidence type="ECO:0000313" key="2">
    <source>
        <dbReference type="Proteomes" id="UP000247569"/>
    </source>
</evidence>
<sequence>MSTSGKTLEQRVSDLEYWRDHQITRDTVTVTRFEEQFGAVHAKIDDLYAGMAGIRASIGDLDGRSVASRLISMNVDISNLVAGQEEINARLGVMDGRFEAMDARFETVDARFQAMDVRFDAMDARFEAMDARFEAMDVRMASVETNMIYLRSDVAQILHILRNPYSDN</sequence>
<keyword evidence="2" id="KW-1185">Reference proteome</keyword>
<proteinExistence type="predicted"/>
<reference evidence="1 2" key="1">
    <citation type="submission" date="2018-05" db="EMBL/GenBank/DDBJ databases">
        <title>Genomic Encyclopedia of Type Strains, Phase IV (KMG-IV): sequencing the most valuable type-strain genomes for metagenomic binning, comparative biology and taxonomic classification.</title>
        <authorList>
            <person name="Goeker M."/>
        </authorList>
    </citation>
    <scope>NUCLEOTIDE SEQUENCE [LARGE SCALE GENOMIC DNA]</scope>
    <source>
        <strain evidence="1 2">DSM 44704</strain>
    </source>
</reference>
<comment type="caution">
    <text evidence="1">The sequence shown here is derived from an EMBL/GenBank/DDBJ whole genome shotgun (WGS) entry which is preliminary data.</text>
</comment>
<dbReference type="Gene3D" id="6.10.250.2540">
    <property type="match status" value="2"/>
</dbReference>
<protein>
    <submittedName>
        <fullName evidence="1">Uncharacterized protein</fullName>
    </submittedName>
</protein>